<protein>
    <submittedName>
        <fullName evidence="2">Helix-hairpin-helix domain-containing protein</fullName>
    </submittedName>
</protein>
<keyword evidence="1" id="KW-0812">Transmembrane</keyword>
<feature type="transmembrane region" description="Helical" evidence="1">
    <location>
        <begin position="15"/>
        <end position="33"/>
    </location>
</feature>
<sequence length="77" mass="9432">MWKDFFYFSKSERRAILFLLTLLFIFMCIWVLFPVKEESLEQDQEGIEEIKNFLAGVHEMEEKESLQYSYDKPKRIE</sequence>
<name>A0A6L3JNX3_9BACE</name>
<evidence type="ECO:0000313" key="3">
    <source>
        <dbReference type="Proteomes" id="UP000482653"/>
    </source>
</evidence>
<evidence type="ECO:0000313" key="2">
    <source>
        <dbReference type="EMBL" id="KAA5400988.1"/>
    </source>
</evidence>
<keyword evidence="1" id="KW-0472">Membrane</keyword>
<dbReference type="EMBL" id="VVYX01000383">
    <property type="protein sequence ID" value="KAA5400988.1"/>
    <property type="molecule type" value="Genomic_DNA"/>
</dbReference>
<feature type="non-terminal residue" evidence="2">
    <location>
        <position position="77"/>
    </location>
</feature>
<accession>A0A6L3JNX3</accession>
<keyword evidence="1" id="KW-1133">Transmembrane helix</keyword>
<reference evidence="2 3" key="1">
    <citation type="journal article" date="2019" name="Nat. Med.">
        <title>A library of human gut bacterial isolates paired with longitudinal multiomics data enables mechanistic microbiome research.</title>
        <authorList>
            <person name="Poyet M."/>
            <person name="Groussin M."/>
            <person name="Gibbons S.M."/>
            <person name="Avila-Pacheco J."/>
            <person name="Jiang X."/>
            <person name="Kearney S.M."/>
            <person name="Perrotta A.R."/>
            <person name="Berdy B."/>
            <person name="Zhao S."/>
            <person name="Lieberman T.D."/>
            <person name="Swanson P.K."/>
            <person name="Smith M."/>
            <person name="Roesemann S."/>
            <person name="Alexander J.E."/>
            <person name="Rich S.A."/>
            <person name="Livny J."/>
            <person name="Vlamakis H."/>
            <person name="Clish C."/>
            <person name="Bullock K."/>
            <person name="Deik A."/>
            <person name="Scott J."/>
            <person name="Pierce K.A."/>
            <person name="Xavier R.J."/>
            <person name="Alm E.J."/>
        </authorList>
    </citation>
    <scope>NUCLEOTIDE SEQUENCE [LARGE SCALE GENOMIC DNA]</scope>
    <source>
        <strain evidence="2 3">BIOML-A8</strain>
    </source>
</reference>
<dbReference type="Proteomes" id="UP000482653">
    <property type="component" value="Unassembled WGS sequence"/>
</dbReference>
<proteinExistence type="predicted"/>
<evidence type="ECO:0000256" key="1">
    <source>
        <dbReference type="SAM" id="Phobius"/>
    </source>
</evidence>
<organism evidence="2 3">
    <name type="scientific">Bacteroides cellulosilyticus</name>
    <dbReference type="NCBI Taxonomy" id="246787"/>
    <lineage>
        <taxon>Bacteria</taxon>
        <taxon>Pseudomonadati</taxon>
        <taxon>Bacteroidota</taxon>
        <taxon>Bacteroidia</taxon>
        <taxon>Bacteroidales</taxon>
        <taxon>Bacteroidaceae</taxon>
        <taxon>Bacteroides</taxon>
    </lineage>
</organism>
<gene>
    <name evidence="2" type="ORF">F2Y87_31130</name>
</gene>
<dbReference type="AlphaFoldDB" id="A0A6L3JNX3"/>
<comment type="caution">
    <text evidence="2">The sequence shown here is derived from an EMBL/GenBank/DDBJ whole genome shotgun (WGS) entry which is preliminary data.</text>
</comment>